<dbReference type="HOGENOM" id="CLU_979222_0_0_7"/>
<protein>
    <submittedName>
        <fullName evidence="1">Uncharacterized protein</fullName>
    </submittedName>
</protein>
<keyword evidence="2" id="KW-1185">Reference proteome</keyword>
<dbReference type="STRING" id="862908.BMS_3234"/>
<gene>
    <name evidence="1" type="ordered locus">BMS_3234</name>
</gene>
<name>E1X0F9_HALMS</name>
<accession>E1X0F9</accession>
<organism evidence="1 2">
    <name type="scientific">Halobacteriovorax marinus (strain ATCC BAA-682 / DSM 15412 / SJ)</name>
    <name type="common">Bacteriovorax marinus</name>
    <dbReference type="NCBI Taxonomy" id="862908"/>
    <lineage>
        <taxon>Bacteria</taxon>
        <taxon>Pseudomonadati</taxon>
        <taxon>Bdellovibrionota</taxon>
        <taxon>Bacteriovoracia</taxon>
        <taxon>Bacteriovoracales</taxon>
        <taxon>Halobacteriovoraceae</taxon>
        <taxon>Halobacteriovorax</taxon>
    </lineage>
</organism>
<dbReference type="KEGG" id="bmx:BMS_3234"/>
<evidence type="ECO:0000313" key="1">
    <source>
        <dbReference type="EMBL" id="CBW27985.1"/>
    </source>
</evidence>
<evidence type="ECO:0000313" key="2">
    <source>
        <dbReference type="Proteomes" id="UP000008963"/>
    </source>
</evidence>
<dbReference type="Proteomes" id="UP000008963">
    <property type="component" value="Chromosome"/>
</dbReference>
<dbReference type="PATRIC" id="fig|862908.3.peg.3091"/>
<sequence length="284" mass="32379">MAFMAESSKEKFTGLNVKEISSKVSSFINGERPIRVWSKGEEPVLAFVKGYENQTLSLEISNPIIETHSLTERVFVNFSYNSVDYFAKGDLLSDENGSIRIELGEEVFKSEKRANERLLTFPHHQVYAYFKVYSDENNSNIISLNKFNEAPSGAIDTFVSERLKSIVGDDEAIAELMGFRILDISNNGLSFCANNRETGYFVSLEEHSEVEFTLMFEEKAYSLKCEDIVYIVDYVNSRASKVPMKKIGVHFQENEDFKNHLSTFMDSSGVYREVDKNIESFLAD</sequence>
<dbReference type="EMBL" id="FQ312005">
    <property type="protein sequence ID" value="CBW27985.1"/>
    <property type="molecule type" value="Genomic_DNA"/>
</dbReference>
<dbReference type="AlphaFoldDB" id="E1X0F9"/>
<reference evidence="2" key="1">
    <citation type="journal article" date="2013" name="ISME J.">
        <title>A small predatory core genome in the divergent marine Bacteriovorax marinus SJ and the terrestrial Bdellovibrio bacteriovorus.</title>
        <authorList>
            <person name="Crossman L.C."/>
            <person name="Chen H."/>
            <person name="Cerdeno-Tarraga A.M."/>
            <person name="Brooks K."/>
            <person name="Quail M.A."/>
            <person name="Pineiro S.A."/>
            <person name="Hobley L."/>
            <person name="Sockett R.E."/>
            <person name="Bentley S.D."/>
            <person name="Parkhill J."/>
            <person name="Williams H.N."/>
            <person name="Stine O.C."/>
        </authorList>
    </citation>
    <scope>NUCLEOTIDE SEQUENCE [LARGE SCALE GENOMIC DNA]</scope>
    <source>
        <strain evidence="2">ATCC BAA-682 / DSM 15412 / SJ</strain>
    </source>
</reference>
<proteinExistence type="predicted"/>